<dbReference type="InterPro" id="IPR054828">
    <property type="entry name" value="Vit_B12_bind_prot"/>
</dbReference>
<dbReference type="InterPro" id="IPR050902">
    <property type="entry name" value="ABC_Transporter_SBP"/>
</dbReference>
<dbReference type="PANTHER" id="PTHR30535:SF34">
    <property type="entry name" value="MOLYBDATE-BINDING PROTEIN MOLA"/>
    <property type="match status" value="1"/>
</dbReference>
<evidence type="ECO:0000259" key="3">
    <source>
        <dbReference type="PROSITE" id="PS50983"/>
    </source>
</evidence>
<gene>
    <name evidence="4" type="ORF">AB6724_16460</name>
</gene>
<evidence type="ECO:0000256" key="2">
    <source>
        <dbReference type="SAM" id="SignalP"/>
    </source>
</evidence>
<evidence type="ECO:0000256" key="1">
    <source>
        <dbReference type="ARBA" id="ARBA00022729"/>
    </source>
</evidence>
<dbReference type="RefSeq" id="WP_369339668.1">
    <property type="nucleotide sequence ID" value="NZ_JBFYGN010000021.1"/>
</dbReference>
<keyword evidence="1 2" id="KW-0732">Signal</keyword>
<feature type="chain" id="PRO_5047026548" evidence="2">
    <location>
        <begin position="19"/>
        <end position="298"/>
    </location>
</feature>
<dbReference type="Gene3D" id="3.40.50.1980">
    <property type="entry name" value="Nitrogenase molybdenum iron protein domain"/>
    <property type="match status" value="2"/>
</dbReference>
<feature type="signal peptide" evidence="2">
    <location>
        <begin position="1"/>
        <end position="18"/>
    </location>
</feature>
<organism evidence="4 5">
    <name type="scientific">Comamonas guangdongensis</name>
    <dbReference type="NCBI Taxonomy" id="510515"/>
    <lineage>
        <taxon>Bacteria</taxon>
        <taxon>Pseudomonadati</taxon>
        <taxon>Pseudomonadota</taxon>
        <taxon>Betaproteobacteria</taxon>
        <taxon>Burkholderiales</taxon>
        <taxon>Comamonadaceae</taxon>
        <taxon>Comamonas</taxon>
    </lineage>
</organism>
<dbReference type="Proteomes" id="UP001561046">
    <property type="component" value="Unassembled WGS sequence"/>
</dbReference>
<dbReference type="PROSITE" id="PS50983">
    <property type="entry name" value="FE_B12_PBP"/>
    <property type="match status" value="1"/>
</dbReference>
<evidence type="ECO:0000313" key="5">
    <source>
        <dbReference type="Proteomes" id="UP001561046"/>
    </source>
</evidence>
<comment type="caution">
    <text evidence="4">The sequence shown here is derived from an EMBL/GenBank/DDBJ whole genome shotgun (WGS) entry which is preliminary data.</text>
</comment>
<dbReference type="SUPFAM" id="SSF53807">
    <property type="entry name" value="Helical backbone' metal receptor"/>
    <property type="match status" value="1"/>
</dbReference>
<proteinExistence type="predicted"/>
<dbReference type="InterPro" id="IPR002491">
    <property type="entry name" value="ABC_transptr_periplasmic_BD"/>
</dbReference>
<evidence type="ECO:0000313" key="4">
    <source>
        <dbReference type="EMBL" id="MEX8194426.1"/>
    </source>
</evidence>
<sequence length="298" mass="32021">MRCMAALALCGLASSAAAVQLVAPQAVTDDRGRTVQLPGNPQRIVSLLPSLTESVCALQLCDRLVGVDRYSNWPESVRKLPVLGGGIDPNIEAVVAMKPDVVLLSRAARVADRLEALGLKVVVVEVNSQRGVHKALARLARLLGVPEAEAEKVWREINAGVDAAAQSVPAAAKNARVYFEVNRGPYAAGPQSFIGETLTRLGVRNVVPAELGPFPRLSPEFLLRANPDVIMLGDRSMQVAQTYPGWEQLAAVRKQRVCIFPQQESDIIVRPGPRMAEAARLMARCLTDKLGKQAEGGK</sequence>
<accession>A0ABV3ZYS7</accession>
<protein>
    <submittedName>
        <fullName evidence="4">ABC transporter substrate-binding protein</fullName>
    </submittedName>
</protein>
<reference evidence="4 5" key="1">
    <citation type="journal article" date="2013" name="Int. J. Syst. Evol. Microbiol.">
        <title>Comamonas guangdongensis sp. nov., isolated from subterranean forest sediment, and emended description of the genus Comamonas.</title>
        <authorList>
            <person name="Zhang J."/>
            <person name="Wang Y."/>
            <person name="Zhou S."/>
            <person name="Wu C."/>
            <person name="He J."/>
            <person name="Li F."/>
        </authorList>
    </citation>
    <scope>NUCLEOTIDE SEQUENCE [LARGE SCALE GENOMIC DNA]</scope>
    <source>
        <strain evidence="4 5">CCTCC AB2011133</strain>
    </source>
</reference>
<name>A0ABV3ZYS7_9BURK</name>
<feature type="domain" description="Fe/B12 periplasmic-binding" evidence="3">
    <location>
        <begin position="43"/>
        <end position="294"/>
    </location>
</feature>
<dbReference type="NCBIfam" id="NF038402">
    <property type="entry name" value="TroA_like"/>
    <property type="match status" value="1"/>
</dbReference>
<dbReference type="Pfam" id="PF01497">
    <property type="entry name" value="Peripla_BP_2"/>
    <property type="match status" value="1"/>
</dbReference>
<dbReference type="PANTHER" id="PTHR30535">
    <property type="entry name" value="VITAMIN B12-BINDING PROTEIN"/>
    <property type="match status" value="1"/>
</dbReference>
<keyword evidence="5" id="KW-1185">Reference proteome</keyword>
<dbReference type="EMBL" id="JBFYGN010000021">
    <property type="protein sequence ID" value="MEX8194426.1"/>
    <property type="molecule type" value="Genomic_DNA"/>
</dbReference>